<accession>A0A9P8CXF8</accession>
<evidence type="ECO:0000313" key="4">
    <source>
        <dbReference type="Proteomes" id="UP000717515"/>
    </source>
</evidence>
<dbReference type="EMBL" id="JAIFTL010000109">
    <property type="protein sequence ID" value="KAG9323242.1"/>
    <property type="molecule type" value="Genomic_DNA"/>
</dbReference>
<feature type="domain" description="N-acetyltransferase" evidence="2">
    <location>
        <begin position="37"/>
        <end position="195"/>
    </location>
</feature>
<reference evidence="3" key="1">
    <citation type="submission" date="2021-07" db="EMBL/GenBank/DDBJ databases">
        <title>Draft genome of Mortierella alpina, strain LL118, isolated from an aspen leaf litter sample.</title>
        <authorList>
            <person name="Yang S."/>
            <person name="Vinatzer B.A."/>
        </authorList>
    </citation>
    <scope>NUCLEOTIDE SEQUENCE</scope>
    <source>
        <strain evidence="3">LL118</strain>
    </source>
</reference>
<dbReference type="Gene3D" id="3.40.630.30">
    <property type="match status" value="1"/>
</dbReference>
<dbReference type="AlphaFoldDB" id="A0A9P8CXF8"/>
<evidence type="ECO:0000259" key="2">
    <source>
        <dbReference type="Pfam" id="PF13302"/>
    </source>
</evidence>
<protein>
    <recommendedName>
        <fullName evidence="2">N-acetyltransferase domain-containing protein</fullName>
    </recommendedName>
</protein>
<proteinExistence type="predicted"/>
<evidence type="ECO:0000256" key="1">
    <source>
        <dbReference type="SAM" id="MobiDB-lite"/>
    </source>
</evidence>
<comment type="caution">
    <text evidence="3">The sequence shown here is derived from an EMBL/GenBank/DDBJ whole genome shotgun (WGS) entry which is preliminary data.</text>
</comment>
<dbReference type="InterPro" id="IPR000182">
    <property type="entry name" value="GNAT_dom"/>
</dbReference>
<sequence>MTATHTKTIQYTLLTPSEYSQQTLGVNSGTRIETDQILLEPLLLERDAPKLWEVYKNHPQLFAYMPHGPCQSYEEFYNIQAKFCRLSDYSNWTCYVSGNSGSSSGEEATQINSNNKHKKWVLCGSICLLDIYLPFRKCEVGSIWFHPSVHGTFVMLETTLALLRFAFERLHSGRVQWKTHFQNIASQKAAIKLGFSLEGVHRKHMIHADGTWRHTYMYAMTDDDWFGREETVDARPNLDLLAAHEEHAATPSKGRRTDLEELVATKKEGKPLPSSVVEGQALH</sequence>
<dbReference type="SUPFAM" id="SSF55729">
    <property type="entry name" value="Acyl-CoA N-acyltransferases (Nat)"/>
    <property type="match status" value="1"/>
</dbReference>
<dbReference type="GO" id="GO:0008999">
    <property type="term" value="F:protein-N-terminal-alanine acetyltransferase activity"/>
    <property type="evidence" value="ECO:0007669"/>
    <property type="project" value="TreeGrafter"/>
</dbReference>
<dbReference type="InterPro" id="IPR051908">
    <property type="entry name" value="Ribosomal_N-acetyltransferase"/>
</dbReference>
<feature type="region of interest" description="Disordered" evidence="1">
    <location>
        <begin position="264"/>
        <end position="283"/>
    </location>
</feature>
<gene>
    <name evidence="3" type="ORF">KVV02_000136</name>
</gene>
<dbReference type="Proteomes" id="UP000717515">
    <property type="component" value="Unassembled WGS sequence"/>
</dbReference>
<dbReference type="PANTHER" id="PTHR43441">
    <property type="entry name" value="RIBOSOMAL-PROTEIN-SERINE ACETYLTRANSFERASE"/>
    <property type="match status" value="1"/>
</dbReference>
<dbReference type="Pfam" id="PF13302">
    <property type="entry name" value="Acetyltransf_3"/>
    <property type="match status" value="1"/>
</dbReference>
<name>A0A9P8CXF8_MORAP</name>
<dbReference type="PANTHER" id="PTHR43441:SF2">
    <property type="entry name" value="FAMILY ACETYLTRANSFERASE, PUTATIVE (AFU_ORTHOLOGUE AFUA_7G00850)-RELATED"/>
    <property type="match status" value="1"/>
</dbReference>
<evidence type="ECO:0000313" key="3">
    <source>
        <dbReference type="EMBL" id="KAG9323242.1"/>
    </source>
</evidence>
<organism evidence="3 4">
    <name type="scientific">Mortierella alpina</name>
    <name type="common">Oleaginous fungus</name>
    <name type="synonym">Mortierella renispora</name>
    <dbReference type="NCBI Taxonomy" id="64518"/>
    <lineage>
        <taxon>Eukaryota</taxon>
        <taxon>Fungi</taxon>
        <taxon>Fungi incertae sedis</taxon>
        <taxon>Mucoromycota</taxon>
        <taxon>Mortierellomycotina</taxon>
        <taxon>Mortierellomycetes</taxon>
        <taxon>Mortierellales</taxon>
        <taxon>Mortierellaceae</taxon>
        <taxon>Mortierella</taxon>
    </lineage>
</organism>
<dbReference type="InterPro" id="IPR016181">
    <property type="entry name" value="Acyl_CoA_acyltransferase"/>
</dbReference>
<dbReference type="GO" id="GO:1990189">
    <property type="term" value="F:protein N-terminal-serine acetyltransferase activity"/>
    <property type="evidence" value="ECO:0007669"/>
    <property type="project" value="TreeGrafter"/>
</dbReference>